<accession>A0A5B2UDY8</accession>
<dbReference type="EMBL" id="VUNZ01000001">
    <property type="protein sequence ID" value="KAA2224670.1"/>
    <property type="molecule type" value="Genomic_DNA"/>
</dbReference>
<comment type="caution">
    <text evidence="1">The sequence shown here is derived from an EMBL/GenBank/DDBJ whole genome shotgun (WGS) entry which is preliminary data.</text>
</comment>
<organism evidence="1 2">
    <name type="scientific">Chryseobacterium sediminis</name>
    <dbReference type="NCBI Taxonomy" id="1679494"/>
    <lineage>
        <taxon>Bacteria</taxon>
        <taxon>Pseudomonadati</taxon>
        <taxon>Bacteroidota</taxon>
        <taxon>Flavobacteriia</taxon>
        <taxon>Flavobacteriales</taxon>
        <taxon>Weeksellaceae</taxon>
        <taxon>Chryseobacterium group</taxon>
        <taxon>Chryseobacterium</taxon>
    </lineage>
</organism>
<dbReference type="Proteomes" id="UP000323082">
    <property type="component" value="Unassembled WGS sequence"/>
</dbReference>
<reference evidence="1 2" key="1">
    <citation type="journal article" date="2015" name="Int. J. Syst. Evol. Microbiol.">
        <title>Chryseobacterium sediminis sp. nov., isolated from a river sediment.</title>
        <authorList>
            <person name="Kampfer P."/>
            <person name="Busse H.J."/>
            <person name="McInroy J.A."/>
            <person name="Glaeser S.P."/>
        </authorList>
    </citation>
    <scope>NUCLEOTIDE SEQUENCE [LARGE SCALE GENOMIC DNA]</scope>
    <source>
        <strain evidence="1 2">IMT-174</strain>
    </source>
</reference>
<protein>
    <submittedName>
        <fullName evidence="1">Uncharacterized protein</fullName>
    </submittedName>
</protein>
<sequence>MLAVELFVSEIFLILHGLCFGCPETTAIPETLAEILSYIAYQAKLMKLKPIIILSSVLLLTSCVKVWNQMSELKPLEDYSTQNANIQEKNAMDAKITFINDKTIDGKIRGQKNIIYGFLNETSINKFFQIYDKTGKKEYIYFQLLKEMTIKDYNGNERRFVNRGSEYKSLQENFYDGKIKWFREYYNHAYDGSVQITDHFINEKNQEVNVGTFNSMKNKLKEITSSKPELSSKIENTSTFDKETVIRILKEYEQ</sequence>
<proteinExistence type="predicted"/>
<dbReference type="RefSeq" id="WP_149833587.1">
    <property type="nucleotide sequence ID" value="NZ_VUNZ01000001.1"/>
</dbReference>
<evidence type="ECO:0000313" key="2">
    <source>
        <dbReference type="Proteomes" id="UP000323082"/>
    </source>
</evidence>
<gene>
    <name evidence="1" type="ORF">FW780_10835</name>
</gene>
<evidence type="ECO:0000313" key="1">
    <source>
        <dbReference type="EMBL" id="KAA2224670.1"/>
    </source>
</evidence>
<dbReference type="OrthoDB" id="1251201at2"/>
<dbReference type="AlphaFoldDB" id="A0A5B2UDY8"/>
<name>A0A5B2UDY8_9FLAO</name>